<feature type="transmembrane region" description="Helical" evidence="1">
    <location>
        <begin position="35"/>
        <end position="53"/>
    </location>
</feature>
<organism evidence="2 3">
    <name type="scientific">Paeniglutamicibacter cryotolerans</name>
    <dbReference type="NCBI Taxonomy" id="670079"/>
    <lineage>
        <taxon>Bacteria</taxon>
        <taxon>Bacillati</taxon>
        <taxon>Actinomycetota</taxon>
        <taxon>Actinomycetes</taxon>
        <taxon>Micrococcales</taxon>
        <taxon>Micrococcaceae</taxon>
        <taxon>Paeniglutamicibacter</taxon>
    </lineage>
</organism>
<keyword evidence="1" id="KW-0812">Transmembrane</keyword>
<feature type="transmembrane region" description="Helical" evidence="1">
    <location>
        <begin position="100"/>
        <end position="125"/>
    </location>
</feature>
<accession>A0A839QU17</accession>
<keyword evidence="3" id="KW-1185">Reference proteome</keyword>
<feature type="transmembrane region" description="Helical" evidence="1">
    <location>
        <begin position="137"/>
        <end position="158"/>
    </location>
</feature>
<name>A0A839QU17_9MICC</name>
<evidence type="ECO:0000313" key="2">
    <source>
        <dbReference type="EMBL" id="MBB2996772.1"/>
    </source>
</evidence>
<protein>
    <submittedName>
        <fullName evidence="2">Uncharacterized protein</fullName>
    </submittedName>
</protein>
<dbReference type="AlphaFoldDB" id="A0A839QU17"/>
<evidence type="ECO:0000313" key="3">
    <source>
        <dbReference type="Proteomes" id="UP000523000"/>
    </source>
</evidence>
<feature type="transmembrane region" description="Helical" evidence="1">
    <location>
        <begin position="65"/>
        <end position="88"/>
    </location>
</feature>
<dbReference type="RefSeq" id="WP_183512344.1">
    <property type="nucleotide sequence ID" value="NZ_BAABGK010000035.1"/>
</dbReference>
<dbReference type="EMBL" id="JACHVS010000002">
    <property type="protein sequence ID" value="MBB2996772.1"/>
    <property type="molecule type" value="Genomic_DNA"/>
</dbReference>
<comment type="caution">
    <text evidence="2">The sequence shown here is derived from an EMBL/GenBank/DDBJ whole genome shotgun (WGS) entry which is preliminary data.</text>
</comment>
<dbReference type="Proteomes" id="UP000523000">
    <property type="component" value="Unassembled WGS sequence"/>
</dbReference>
<keyword evidence="1" id="KW-0472">Membrane</keyword>
<feature type="transmembrane region" description="Helical" evidence="1">
    <location>
        <begin position="187"/>
        <end position="208"/>
    </location>
</feature>
<gene>
    <name evidence="2" type="ORF">E9229_003019</name>
</gene>
<proteinExistence type="predicted"/>
<reference evidence="2 3" key="1">
    <citation type="submission" date="2020-08" db="EMBL/GenBank/DDBJ databases">
        <title>Sequencing the genomes of 1000 actinobacteria strains.</title>
        <authorList>
            <person name="Klenk H.-P."/>
        </authorList>
    </citation>
    <scope>NUCLEOTIDE SEQUENCE [LARGE SCALE GENOMIC DNA]</scope>
    <source>
        <strain evidence="2 3">DSM 22826</strain>
    </source>
</reference>
<sequence length="217" mass="22529">MNSIPAPDQPLDPRAALASITAAETSTRKSIGPNVAVLYFVWAAAYLLGYGLLQGSTAGWLPLPFASALLIGAVILLAAIVFSAWAGIRSGRQIRGDSRFAGMAYGMSWMAGFTTLAVFSIALFTLLPDAEPETTGWLINAVAIMIVAIMYMAGAAIFHDKPMFVLGACFAVVNIAGLLAGPTLFMAIFALAGPVLLGAAGILALIMARLPAIPEAE</sequence>
<evidence type="ECO:0000256" key="1">
    <source>
        <dbReference type="SAM" id="Phobius"/>
    </source>
</evidence>
<keyword evidence="1" id="KW-1133">Transmembrane helix</keyword>
<feature type="transmembrane region" description="Helical" evidence="1">
    <location>
        <begin position="163"/>
        <end position="181"/>
    </location>
</feature>